<evidence type="ECO:0000256" key="1">
    <source>
        <dbReference type="SAM" id="Phobius"/>
    </source>
</evidence>
<keyword evidence="1" id="KW-0812">Transmembrane</keyword>
<protein>
    <submittedName>
        <fullName evidence="2">Uncharacterized protein</fullName>
    </submittedName>
</protein>
<evidence type="ECO:0000313" key="3">
    <source>
        <dbReference type="Proteomes" id="UP001221142"/>
    </source>
</evidence>
<accession>A0AAD7CLB5</accession>
<feature type="transmembrane region" description="Helical" evidence="1">
    <location>
        <begin position="265"/>
        <end position="285"/>
    </location>
</feature>
<evidence type="ECO:0000313" key="2">
    <source>
        <dbReference type="EMBL" id="KAJ7651428.1"/>
    </source>
</evidence>
<name>A0AAD7CLB5_9AGAR</name>
<feature type="transmembrane region" description="Helical" evidence="1">
    <location>
        <begin position="227"/>
        <end position="245"/>
    </location>
</feature>
<feature type="transmembrane region" description="Helical" evidence="1">
    <location>
        <begin position="108"/>
        <end position="133"/>
    </location>
</feature>
<feature type="transmembrane region" description="Helical" evidence="1">
    <location>
        <begin position="24"/>
        <end position="43"/>
    </location>
</feature>
<feature type="transmembrane region" description="Helical" evidence="1">
    <location>
        <begin position="64"/>
        <end position="88"/>
    </location>
</feature>
<feature type="transmembrane region" description="Helical" evidence="1">
    <location>
        <begin position="184"/>
        <end position="206"/>
    </location>
</feature>
<dbReference type="AlphaFoldDB" id="A0AAD7CLB5"/>
<keyword evidence="1" id="KW-1133">Transmembrane helix</keyword>
<organism evidence="2 3">
    <name type="scientific">Roridomyces roridus</name>
    <dbReference type="NCBI Taxonomy" id="1738132"/>
    <lineage>
        <taxon>Eukaryota</taxon>
        <taxon>Fungi</taxon>
        <taxon>Dikarya</taxon>
        <taxon>Basidiomycota</taxon>
        <taxon>Agaricomycotina</taxon>
        <taxon>Agaricomycetes</taxon>
        <taxon>Agaricomycetidae</taxon>
        <taxon>Agaricales</taxon>
        <taxon>Marasmiineae</taxon>
        <taxon>Mycenaceae</taxon>
        <taxon>Roridomyces</taxon>
    </lineage>
</organism>
<reference evidence="2" key="1">
    <citation type="submission" date="2023-03" db="EMBL/GenBank/DDBJ databases">
        <title>Massive genome expansion in bonnet fungi (Mycena s.s.) driven by repeated elements and novel gene families across ecological guilds.</title>
        <authorList>
            <consortium name="Lawrence Berkeley National Laboratory"/>
            <person name="Harder C.B."/>
            <person name="Miyauchi S."/>
            <person name="Viragh M."/>
            <person name="Kuo A."/>
            <person name="Thoen E."/>
            <person name="Andreopoulos B."/>
            <person name="Lu D."/>
            <person name="Skrede I."/>
            <person name="Drula E."/>
            <person name="Henrissat B."/>
            <person name="Morin E."/>
            <person name="Kohler A."/>
            <person name="Barry K."/>
            <person name="LaButti K."/>
            <person name="Morin E."/>
            <person name="Salamov A."/>
            <person name="Lipzen A."/>
            <person name="Mereny Z."/>
            <person name="Hegedus B."/>
            <person name="Baldrian P."/>
            <person name="Stursova M."/>
            <person name="Weitz H."/>
            <person name="Taylor A."/>
            <person name="Grigoriev I.V."/>
            <person name="Nagy L.G."/>
            <person name="Martin F."/>
            <person name="Kauserud H."/>
        </authorList>
    </citation>
    <scope>NUCLEOTIDE SEQUENCE</scope>
    <source>
        <strain evidence="2">9284</strain>
    </source>
</reference>
<dbReference type="Proteomes" id="UP001221142">
    <property type="component" value="Unassembled WGS sequence"/>
</dbReference>
<sequence>MSSNSTDTDDILFLWGQSICRQTISHGVGWLFYGIYLAAFFTWTLRPHHARQFTYNRTLQCAMLILFISCTLQFLTDFIFSIAQIQGYLMSTTFSLPDRKNSWQDTHLAFYVLQRWPATINFVISDMIVLWRACTLRHSNLPLRVVLWGLGVADAAVWGISAGLTSRDAAARSANRGTDQTTNTAAVVISLVINIVGTVAIGVLAWKHHRTMNQASMVRWTGDVPRILLVLVETGIIWAFIQAVYVVLETTNVVPGTPLDMATGALTKAALYLAAILPTVTLIIIRSKRSVEDVLQAGGWDPTSSNCPRCSGSRSHLSGGRGMGTSDAVRLTMRSGQPKDLTFDLEPQQQKFSFGGNAREVLTPPAPIAIRMEQETEVVVDHDSKI</sequence>
<dbReference type="EMBL" id="JARKIF010000001">
    <property type="protein sequence ID" value="KAJ7651428.1"/>
    <property type="molecule type" value="Genomic_DNA"/>
</dbReference>
<keyword evidence="1" id="KW-0472">Membrane</keyword>
<comment type="caution">
    <text evidence="2">The sequence shown here is derived from an EMBL/GenBank/DDBJ whole genome shotgun (WGS) entry which is preliminary data.</text>
</comment>
<gene>
    <name evidence="2" type="ORF">FB45DRAFT_997983</name>
</gene>
<keyword evidence="3" id="KW-1185">Reference proteome</keyword>
<feature type="transmembrane region" description="Helical" evidence="1">
    <location>
        <begin position="145"/>
        <end position="164"/>
    </location>
</feature>
<proteinExistence type="predicted"/>